<evidence type="ECO:0000313" key="1">
    <source>
        <dbReference type="Proteomes" id="UP000887579"/>
    </source>
</evidence>
<name>A0AC34GFV0_9BILA</name>
<dbReference type="WBParaSite" id="ES5_v2.g28568.t1">
    <property type="protein sequence ID" value="ES5_v2.g28568.t1"/>
    <property type="gene ID" value="ES5_v2.g28568"/>
</dbReference>
<evidence type="ECO:0000313" key="2">
    <source>
        <dbReference type="WBParaSite" id="ES5_v2.g28568.t1"/>
    </source>
</evidence>
<protein>
    <submittedName>
        <fullName evidence="2">Uncharacterized protein</fullName>
    </submittedName>
</protein>
<sequence>QQQQQRFPRSSGSLGLRRARRKPKRNADPIGFQEWQASDREFWKFVTKILRNWRATEGQCSATRRPITFFQDIKYKVKSDRKLYQTELDAYRQTLRDHVSIPSDIKYKVKSDRKLYQTELDAYRQTLRDHVSIPPGQSFDLP</sequence>
<proteinExistence type="predicted"/>
<reference evidence="2" key="1">
    <citation type="submission" date="2022-11" db="UniProtKB">
        <authorList>
            <consortium name="WormBaseParasite"/>
        </authorList>
    </citation>
    <scope>IDENTIFICATION</scope>
</reference>
<accession>A0AC34GFV0</accession>
<dbReference type="Proteomes" id="UP000887579">
    <property type="component" value="Unplaced"/>
</dbReference>
<organism evidence="1 2">
    <name type="scientific">Panagrolaimus sp. ES5</name>
    <dbReference type="NCBI Taxonomy" id="591445"/>
    <lineage>
        <taxon>Eukaryota</taxon>
        <taxon>Metazoa</taxon>
        <taxon>Ecdysozoa</taxon>
        <taxon>Nematoda</taxon>
        <taxon>Chromadorea</taxon>
        <taxon>Rhabditida</taxon>
        <taxon>Tylenchina</taxon>
        <taxon>Panagrolaimomorpha</taxon>
        <taxon>Panagrolaimoidea</taxon>
        <taxon>Panagrolaimidae</taxon>
        <taxon>Panagrolaimus</taxon>
    </lineage>
</organism>